<dbReference type="AlphaFoldDB" id="A0A1I2RK75"/>
<organism evidence="1 2">
    <name type="scientific">Sporolactobacillus nakayamae</name>
    <dbReference type="NCBI Taxonomy" id="269670"/>
    <lineage>
        <taxon>Bacteria</taxon>
        <taxon>Bacillati</taxon>
        <taxon>Bacillota</taxon>
        <taxon>Bacilli</taxon>
        <taxon>Bacillales</taxon>
        <taxon>Sporolactobacillaceae</taxon>
        <taxon>Sporolactobacillus</taxon>
    </lineage>
</organism>
<gene>
    <name evidence="1" type="ORF">SAMN02982927_01542</name>
</gene>
<keyword evidence="2" id="KW-1185">Reference proteome</keyword>
<evidence type="ECO:0000313" key="1">
    <source>
        <dbReference type="EMBL" id="SFG38166.1"/>
    </source>
</evidence>
<dbReference type="EMBL" id="FOOY01000009">
    <property type="protein sequence ID" value="SFG38166.1"/>
    <property type="molecule type" value="Genomic_DNA"/>
</dbReference>
<name>A0A1I2RK75_9BACL</name>
<dbReference type="Proteomes" id="UP000198752">
    <property type="component" value="Unassembled WGS sequence"/>
</dbReference>
<sequence length="89" mass="10640">MITDKICHARSERLVVCIQSVKMGGTARSYIKNCSTFYKSLFKKEEKKSRVQANHHVLVARLTLARPERMQMIREERRNKLTQNFRRMR</sequence>
<proteinExistence type="predicted"/>
<evidence type="ECO:0000313" key="2">
    <source>
        <dbReference type="Proteomes" id="UP000198752"/>
    </source>
</evidence>
<protein>
    <submittedName>
        <fullName evidence="1">Uncharacterized protein</fullName>
    </submittedName>
</protein>
<accession>A0A1I2RK75</accession>
<dbReference type="STRING" id="269670.SAMN02982927_01542"/>
<reference evidence="2" key="1">
    <citation type="submission" date="2016-10" db="EMBL/GenBank/DDBJ databases">
        <authorList>
            <person name="Varghese N."/>
            <person name="Submissions S."/>
        </authorList>
    </citation>
    <scope>NUCLEOTIDE SEQUENCE [LARGE SCALE GENOMIC DNA]</scope>
    <source>
        <strain evidence="2">ATCC 700379</strain>
    </source>
</reference>